<evidence type="ECO:0000313" key="2">
    <source>
        <dbReference type="Proteomes" id="UP000828390"/>
    </source>
</evidence>
<name>A0A9D4CCS5_DREPO</name>
<comment type="caution">
    <text evidence="1">The sequence shown here is derived from an EMBL/GenBank/DDBJ whole genome shotgun (WGS) entry which is preliminary data.</text>
</comment>
<organism evidence="1 2">
    <name type="scientific">Dreissena polymorpha</name>
    <name type="common">Zebra mussel</name>
    <name type="synonym">Mytilus polymorpha</name>
    <dbReference type="NCBI Taxonomy" id="45954"/>
    <lineage>
        <taxon>Eukaryota</taxon>
        <taxon>Metazoa</taxon>
        <taxon>Spiralia</taxon>
        <taxon>Lophotrochozoa</taxon>
        <taxon>Mollusca</taxon>
        <taxon>Bivalvia</taxon>
        <taxon>Autobranchia</taxon>
        <taxon>Heteroconchia</taxon>
        <taxon>Euheterodonta</taxon>
        <taxon>Imparidentia</taxon>
        <taxon>Neoheterodontei</taxon>
        <taxon>Myida</taxon>
        <taxon>Dreissenoidea</taxon>
        <taxon>Dreissenidae</taxon>
        <taxon>Dreissena</taxon>
    </lineage>
</organism>
<keyword evidence="2" id="KW-1185">Reference proteome</keyword>
<proteinExistence type="predicted"/>
<reference evidence="1" key="1">
    <citation type="journal article" date="2019" name="bioRxiv">
        <title>The Genome of the Zebra Mussel, Dreissena polymorpha: A Resource for Invasive Species Research.</title>
        <authorList>
            <person name="McCartney M.A."/>
            <person name="Auch B."/>
            <person name="Kono T."/>
            <person name="Mallez S."/>
            <person name="Zhang Y."/>
            <person name="Obille A."/>
            <person name="Becker A."/>
            <person name="Abrahante J.E."/>
            <person name="Garbe J."/>
            <person name="Badalamenti J.P."/>
            <person name="Herman A."/>
            <person name="Mangelson H."/>
            <person name="Liachko I."/>
            <person name="Sullivan S."/>
            <person name="Sone E.D."/>
            <person name="Koren S."/>
            <person name="Silverstein K.A.T."/>
            <person name="Beckman K.B."/>
            <person name="Gohl D.M."/>
        </authorList>
    </citation>
    <scope>NUCLEOTIDE SEQUENCE</scope>
    <source>
        <strain evidence="1">Duluth1</strain>
        <tissue evidence="1">Whole animal</tissue>
    </source>
</reference>
<accession>A0A9D4CCS5</accession>
<gene>
    <name evidence="1" type="ORF">DPMN_063978</name>
</gene>
<dbReference type="AlphaFoldDB" id="A0A9D4CCS5"/>
<protein>
    <submittedName>
        <fullName evidence="1">Uncharacterized protein</fullName>
    </submittedName>
</protein>
<sequence>MINLKLIVMMRINRIYAVYVAGRPLHSWRTYTHWSSLNGASVTNANTGST</sequence>
<dbReference type="EMBL" id="JAIWYP010000013">
    <property type="protein sequence ID" value="KAH3721063.1"/>
    <property type="molecule type" value="Genomic_DNA"/>
</dbReference>
<evidence type="ECO:0000313" key="1">
    <source>
        <dbReference type="EMBL" id="KAH3721063.1"/>
    </source>
</evidence>
<dbReference type="Proteomes" id="UP000828390">
    <property type="component" value="Unassembled WGS sequence"/>
</dbReference>
<reference evidence="1" key="2">
    <citation type="submission" date="2020-11" db="EMBL/GenBank/DDBJ databases">
        <authorList>
            <person name="McCartney M.A."/>
            <person name="Auch B."/>
            <person name="Kono T."/>
            <person name="Mallez S."/>
            <person name="Becker A."/>
            <person name="Gohl D.M."/>
            <person name="Silverstein K.A.T."/>
            <person name="Koren S."/>
            <person name="Bechman K.B."/>
            <person name="Herman A."/>
            <person name="Abrahante J.E."/>
            <person name="Garbe J."/>
        </authorList>
    </citation>
    <scope>NUCLEOTIDE SEQUENCE</scope>
    <source>
        <strain evidence="1">Duluth1</strain>
        <tissue evidence="1">Whole animal</tissue>
    </source>
</reference>